<dbReference type="SMART" id="SM00409">
    <property type="entry name" value="IG"/>
    <property type="match status" value="1"/>
</dbReference>
<keyword evidence="1" id="KW-0812">Transmembrane</keyword>
<dbReference type="Pfam" id="PF07686">
    <property type="entry name" value="V-set"/>
    <property type="match status" value="1"/>
</dbReference>
<keyword evidence="1" id="KW-1133">Transmembrane helix</keyword>
<evidence type="ECO:0000313" key="5">
    <source>
        <dbReference type="Proteomes" id="UP000007110"/>
    </source>
</evidence>
<feature type="domain" description="Ig-like" evidence="3">
    <location>
        <begin position="22"/>
        <end position="107"/>
    </location>
</feature>
<dbReference type="InParanoid" id="A0A7M7PET5"/>
<sequence>MEVGIITCMICMFAVALTVGGPIGRQASQSEKTVPVGAYVTLECPLVPDDLWTYVYWRKNDHTIYSLEVKSNTPWTNDTRYEGSNHATRLTITDLKKTDSGVYYCKVATVRFIKERGHVLLSVTDQEVGLSTTSPGVSSTIPPQPAEDSSIAFIVKCLAFIFITTIIIINTMYLFKKYRERGNRPMAYAENIRSESNLAYIFTC</sequence>
<feature type="transmembrane region" description="Helical" evidence="1">
    <location>
        <begin position="151"/>
        <end position="175"/>
    </location>
</feature>
<feature type="signal peptide" evidence="2">
    <location>
        <begin position="1"/>
        <end position="20"/>
    </location>
</feature>
<accession>A0A7M7PET5</accession>
<keyword evidence="2" id="KW-0732">Signal</keyword>
<keyword evidence="5" id="KW-1185">Reference proteome</keyword>
<evidence type="ECO:0000313" key="4">
    <source>
        <dbReference type="EnsemblMetazoa" id="XP_030850082"/>
    </source>
</evidence>
<evidence type="ECO:0000259" key="3">
    <source>
        <dbReference type="PROSITE" id="PS50835"/>
    </source>
</evidence>
<dbReference type="RefSeq" id="XP_030850082.1">
    <property type="nucleotide sequence ID" value="XM_030994222.1"/>
</dbReference>
<dbReference type="GeneID" id="105437875"/>
<proteinExistence type="predicted"/>
<evidence type="ECO:0000256" key="2">
    <source>
        <dbReference type="SAM" id="SignalP"/>
    </source>
</evidence>
<dbReference type="AlphaFoldDB" id="A0A7M7PET5"/>
<dbReference type="OrthoDB" id="6085115at2759"/>
<dbReference type="FunFam" id="2.60.40.10:FF:003142">
    <property type="match status" value="1"/>
</dbReference>
<dbReference type="PROSITE" id="PS50835">
    <property type="entry name" value="IG_LIKE"/>
    <property type="match status" value="1"/>
</dbReference>
<dbReference type="InterPro" id="IPR007110">
    <property type="entry name" value="Ig-like_dom"/>
</dbReference>
<dbReference type="InterPro" id="IPR013783">
    <property type="entry name" value="Ig-like_fold"/>
</dbReference>
<organism evidence="4 5">
    <name type="scientific">Strongylocentrotus purpuratus</name>
    <name type="common">Purple sea urchin</name>
    <dbReference type="NCBI Taxonomy" id="7668"/>
    <lineage>
        <taxon>Eukaryota</taxon>
        <taxon>Metazoa</taxon>
        <taxon>Echinodermata</taxon>
        <taxon>Eleutherozoa</taxon>
        <taxon>Echinozoa</taxon>
        <taxon>Echinoidea</taxon>
        <taxon>Euechinoidea</taxon>
        <taxon>Echinacea</taxon>
        <taxon>Camarodonta</taxon>
        <taxon>Echinidea</taxon>
        <taxon>Strongylocentrotidae</taxon>
        <taxon>Strongylocentrotus</taxon>
    </lineage>
</organism>
<dbReference type="InterPro" id="IPR013106">
    <property type="entry name" value="Ig_V-set"/>
</dbReference>
<dbReference type="SUPFAM" id="SSF48726">
    <property type="entry name" value="Immunoglobulin"/>
    <property type="match status" value="1"/>
</dbReference>
<dbReference type="CDD" id="cd00099">
    <property type="entry name" value="IgV"/>
    <property type="match status" value="1"/>
</dbReference>
<dbReference type="Proteomes" id="UP000007110">
    <property type="component" value="Unassembled WGS sequence"/>
</dbReference>
<reference evidence="5" key="1">
    <citation type="submission" date="2015-02" db="EMBL/GenBank/DDBJ databases">
        <title>Genome sequencing for Strongylocentrotus purpuratus.</title>
        <authorList>
            <person name="Murali S."/>
            <person name="Liu Y."/>
            <person name="Vee V."/>
            <person name="English A."/>
            <person name="Wang M."/>
            <person name="Skinner E."/>
            <person name="Han Y."/>
            <person name="Muzny D.M."/>
            <person name="Worley K.C."/>
            <person name="Gibbs R.A."/>
        </authorList>
    </citation>
    <scope>NUCLEOTIDE SEQUENCE</scope>
</reference>
<dbReference type="KEGG" id="spu:105437875"/>
<dbReference type="InterPro" id="IPR036179">
    <property type="entry name" value="Ig-like_dom_sf"/>
</dbReference>
<keyword evidence="1" id="KW-0472">Membrane</keyword>
<name>A0A7M7PET5_STRPU</name>
<reference evidence="4" key="2">
    <citation type="submission" date="2021-01" db="UniProtKB">
        <authorList>
            <consortium name="EnsemblMetazoa"/>
        </authorList>
    </citation>
    <scope>IDENTIFICATION</scope>
</reference>
<protein>
    <recommendedName>
        <fullName evidence="3">Ig-like domain-containing protein</fullName>
    </recommendedName>
</protein>
<dbReference type="EnsemblMetazoa" id="XM_030994222">
    <property type="protein sequence ID" value="XP_030850082"/>
    <property type="gene ID" value="LOC105437875"/>
</dbReference>
<dbReference type="Gene3D" id="2.60.40.10">
    <property type="entry name" value="Immunoglobulins"/>
    <property type="match status" value="1"/>
</dbReference>
<dbReference type="InterPro" id="IPR003599">
    <property type="entry name" value="Ig_sub"/>
</dbReference>
<evidence type="ECO:0000256" key="1">
    <source>
        <dbReference type="SAM" id="Phobius"/>
    </source>
</evidence>
<feature type="chain" id="PRO_5029775950" description="Ig-like domain-containing protein" evidence="2">
    <location>
        <begin position="21"/>
        <end position="204"/>
    </location>
</feature>